<dbReference type="Pfam" id="PF13593">
    <property type="entry name" value="SBF_like"/>
    <property type="match status" value="1"/>
</dbReference>
<evidence type="ECO:0000256" key="7">
    <source>
        <dbReference type="ARBA" id="ARBA00022640"/>
    </source>
</evidence>
<dbReference type="FunFam" id="1.20.1530.20:FF:000021">
    <property type="entry name" value="Probable sodium/metabolite cotransporter BASS4, chloroplastic"/>
    <property type="match status" value="1"/>
</dbReference>
<keyword evidence="9" id="KW-0809">Transit peptide</keyword>
<feature type="transmembrane region" description="Helical" evidence="14">
    <location>
        <begin position="136"/>
        <end position="158"/>
    </location>
</feature>
<evidence type="ECO:0000256" key="3">
    <source>
        <dbReference type="ARBA" id="ARBA00004141"/>
    </source>
</evidence>
<organism evidence="16 17">
    <name type="scientific">Acer negundo</name>
    <name type="common">Box elder</name>
    <dbReference type="NCBI Taxonomy" id="4023"/>
    <lineage>
        <taxon>Eukaryota</taxon>
        <taxon>Viridiplantae</taxon>
        <taxon>Streptophyta</taxon>
        <taxon>Embryophyta</taxon>
        <taxon>Tracheophyta</taxon>
        <taxon>Spermatophyta</taxon>
        <taxon>Magnoliopsida</taxon>
        <taxon>eudicotyledons</taxon>
        <taxon>Gunneridae</taxon>
        <taxon>Pentapetalae</taxon>
        <taxon>rosids</taxon>
        <taxon>malvids</taxon>
        <taxon>Sapindales</taxon>
        <taxon>Sapindaceae</taxon>
        <taxon>Hippocastanoideae</taxon>
        <taxon>Acereae</taxon>
        <taxon>Acer</taxon>
    </lineage>
</organism>
<dbReference type="PANTHER" id="PTHR45763:SF61">
    <property type="entry name" value="AB HYDROLASE-1 DOMAIN-CONTAINING PROTEIN"/>
    <property type="match status" value="1"/>
</dbReference>
<evidence type="ECO:0000313" key="16">
    <source>
        <dbReference type="EMBL" id="KAI9156830.1"/>
    </source>
</evidence>
<evidence type="ECO:0000259" key="15">
    <source>
        <dbReference type="Pfam" id="PF00561"/>
    </source>
</evidence>
<reference evidence="16" key="1">
    <citation type="journal article" date="2022" name="Plant J.">
        <title>Strategies of tolerance reflected in two North American maple genomes.</title>
        <authorList>
            <person name="McEvoy S.L."/>
            <person name="Sezen U.U."/>
            <person name="Trouern-Trend A."/>
            <person name="McMahon S.M."/>
            <person name="Schaberg P.G."/>
            <person name="Yang J."/>
            <person name="Wegrzyn J.L."/>
            <person name="Swenson N.G."/>
        </authorList>
    </citation>
    <scope>NUCLEOTIDE SEQUENCE</scope>
    <source>
        <strain evidence="16">91603</strain>
    </source>
</reference>
<name>A0AAD5I9J1_ACENE</name>
<dbReference type="Gene3D" id="1.20.1530.20">
    <property type="match status" value="1"/>
</dbReference>
<evidence type="ECO:0000256" key="1">
    <source>
        <dbReference type="ARBA" id="ARBA00003198"/>
    </source>
</evidence>
<evidence type="ECO:0000256" key="2">
    <source>
        <dbReference type="ARBA" id="ARBA00004119"/>
    </source>
</evidence>
<feature type="transmembrane region" description="Helical" evidence="14">
    <location>
        <begin position="170"/>
        <end position="191"/>
    </location>
</feature>
<reference evidence="16" key="2">
    <citation type="submission" date="2023-02" db="EMBL/GenBank/DDBJ databases">
        <authorList>
            <person name="Swenson N.G."/>
            <person name="Wegrzyn J.L."/>
            <person name="Mcevoy S.L."/>
        </authorList>
    </citation>
    <scope>NUCLEOTIDE SEQUENCE</scope>
    <source>
        <strain evidence="16">91603</strain>
        <tissue evidence="16">Leaf</tissue>
    </source>
</reference>
<keyword evidence="7" id="KW-0934">Plastid</keyword>
<feature type="transmembrane region" description="Helical" evidence="14">
    <location>
        <begin position="468"/>
        <end position="490"/>
    </location>
</feature>
<evidence type="ECO:0000256" key="8">
    <source>
        <dbReference type="ARBA" id="ARBA00022692"/>
    </source>
</evidence>
<dbReference type="SUPFAM" id="SSF53474">
    <property type="entry name" value="alpha/beta-Hydrolases"/>
    <property type="match status" value="1"/>
</dbReference>
<evidence type="ECO:0000256" key="6">
    <source>
        <dbReference type="ARBA" id="ARBA00022528"/>
    </source>
</evidence>
<dbReference type="GO" id="GO:0009941">
    <property type="term" value="C:chloroplast envelope"/>
    <property type="evidence" value="ECO:0007669"/>
    <property type="project" value="UniProtKB-SubCell"/>
</dbReference>
<evidence type="ECO:0000256" key="9">
    <source>
        <dbReference type="ARBA" id="ARBA00022946"/>
    </source>
</evidence>
<comment type="subcellular location">
    <subcellularLocation>
        <location evidence="3">Membrane</location>
        <topology evidence="3">Multi-pass membrane protein</topology>
    </subcellularLocation>
    <subcellularLocation>
        <location evidence="2">Plastid</location>
        <location evidence="2">Chloroplast envelope</location>
    </subcellularLocation>
</comment>
<comment type="similarity">
    <text evidence="4">Belongs to the bile acid:sodium symporter (BASS) (TC 2.A.28) family.</text>
</comment>
<evidence type="ECO:0000256" key="10">
    <source>
        <dbReference type="ARBA" id="ARBA00022989"/>
    </source>
</evidence>
<dbReference type="EMBL" id="JAJSOW010000107">
    <property type="protein sequence ID" value="KAI9156830.1"/>
    <property type="molecule type" value="Genomic_DNA"/>
</dbReference>
<gene>
    <name evidence="16" type="ORF">LWI28_012836</name>
</gene>
<dbReference type="Proteomes" id="UP001064489">
    <property type="component" value="Chromosome 12"/>
</dbReference>
<evidence type="ECO:0000313" key="17">
    <source>
        <dbReference type="Proteomes" id="UP001064489"/>
    </source>
</evidence>
<feature type="transmembrane region" description="Helical" evidence="14">
    <location>
        <begin position="197"/>
        <end position="222"/>
    </location>
</feature>
<dbReference type="PANTHER" id="PTHR45763">
    <property type="entry name" value="HYDROLASE, ALPHA/BETA FOLD FAMILY PROTEIN, EXPRESSED-RELATED"/>
    <property type="match status" value="1"/>
</dbReference>
<feature type="transmembrane region" description="Helical" evidence="14">
    <location>
        <begin position="300"/>
        <end position="322"/>
    </location>
</feature>
<feature type="domain" description="AB hydrolase-1" evidence="15">
    <location>
        <begin position="541"/>
        <end position="801"/>
    </location>
</feature>
<keyword evidence="5" id="KW-0813">Transport</keyword>
<evidence type="ECO:0000256" key="12">
    <source>
        <dbReference type="ARBA" id="ARBA00067138"/>
    </source>
</evidence>
<evidence type="ECO:0000256" key="4">
    <source>
        <dbReference type="ARBA" id="ARBA00006528"/>
    </source>
</evidence>
<keyword evidence="17" id="KW-1185">Reference proteome</keyword>
<dbReference type="FunFam" id="3.40.50.1820:FF:000270">
    <property type="entry name" value="Alpha/beta-Hydrolases superfamily protein"/>
    <property type="match status" value="1"/>
</dbReference>
<dbReference type="Pfam" id="PF00561">
    <property type="entry name" value="Abhydrolase_1"/>
    <property type="match status" value="1"/>
</dbReference>
<dbReference type="GO" id="GO:0016020">
    <property type="term" value="C:membrane"/>
    <property type="evidence" value="ECO:0007669"/>
    <property type="project" value="UniProtKB-SubCell"/>
</dbReference>
<dbReference type="Gene3D" id="3.40.50.1820">
    <property type="entry name" value="alpha/beta hydrolase"/>
    <property type="match status" value="1"/>
</dbReference>
<proteinExistence type="inferred from homology"/>
<evidence type="ECO:0000256" key="14">
    <source>
        <dbReference type="SAM" id="Phobius"/>
    </source>
</evidence>
<comment type="function">
    <text evidence="1">May function as sodium-coupled metabolite transporter across the chloroplast envelope.</text>
</comment>
<protein>
    <recommendedName>
        <fullName evidence="12">Probable sodium/metabolite cotransporter BASS4, chloroplastic</fullName>
    </recommendedName>
    <alternativeName>
        <fullName evidence="13">Bile acid-sodium symporter family protein 4</fullName>
    </alternativeName>
</protein>
<dbReference type="InterPro" id="IPR000073">
    <property type="entry name" value="AB_hydrolase_1"/>
</dbReference>
<evidence type="ECO:0000256" key="11">
    <source>
        <dbReference type="ARBA" id="ARBA00023136"/>
    </source>
</evidence>
<sequence length="829" mass="91248">MAGTLQTLVVTPLPAKKSSFRHRNPHFSANSSFLLSRSVAHNPSRLISRPIRACQPSEQVSGPSKGLNWTKPLLKIAADNFLPLALVGGVILGLANPSLGCLADKYHLSKFSTVGIFIISGLTLRSEEIGAAADAWPVGIFGLCSILLFTPYFSKLILQVQLQPQEFVTGLAIFSCMPTTLSSGVALTQLAGGNSALALAMTVISNLLGILMVPFSISKFIAAGVGVSVSTKQLLRSLVLTLLVPLILGKVLRESFRGFGEFVDQNRKHFSKISAIFLSLVPWIQVSRSRSLLLMVDPQIFLVAIGMGMFLHLVLLSFNALAVQSLSAVSGGRQSFFAKKENADAVLLVASQKTLPVMVAVVEQLGGAFGESGLLVLPCVSAHLLQIIMDSLLVNFWLRKDLSANEVDLSFLLNDIRDSKDSRSKVEVGLIQFSGIKKTELARRSKKGGFERIKERSKEKISLFNHKCLFHFLSGMLKEIIVVLLIVLLARTYQISQPPPTNICGSPGGPAITAPRIKLRDGRHLAYKEHGLSKDLAKHKIIFIHGFTSSRHDAVIAACLSQDVVEELGVYIVSFDRPGYGESDPDPNRTMKSLAMDVEQLADHLGLGSKFYVVGYSMGGQAVWGCLKYIPHRLAGATLLTPVINYWWPGFPAKLSQKAYYQQLAQDQWALRVAHYTPWLTHWWNTQKLFPPSAVIARRPENFTPQDIQLMSKKTAQKQQHKGEPVKQGVYESLHRDLMIGFGSWEFDPMDLENPFPEGGGSVHIWQGDEDRLVPVILQRYISEKLPWIQYHELPGSGHLFPLADGMSEAILRVLLLDQKVALSSTKNL</sequence>
<evidence type="ECO:0000256" key="13">
    <source>
        <dbReference type="ARBA" id="ARBA00076034"/>
    </source>
</evidence>
<feature type="transmembrane region" description="Helical" evidence="14">
    <location>
        <begin position="73"/>
        <end position="95"/>
    </location>
</feature>
<keyword evidence="6" id="KW-0150">Chloroplast</keyword>
<dbReference type="AlphaFoldDB" id="A0AAD5I9J1"/>
<dbReference type="InterPro" id="IPR029058">
    <property type="entry name" value="AB_hydrolase_fold"/>
</dbReference>
<keyword evidence="8 14" id="KW-0812">Transmembrane</keyword>
<dbReference type="InterPro" id="IPR016833">
    <property type="entry name" value="Put_Na-Bile_cotransptr"/>
</dbReference>
<dbReference type="InterPro" id="IPR038770">
    <property type="entry name" value="Na+/solute_symporter_sf"/>
</dbReference>
<evidence type="ECO:0000256" key="5">
    <source>
        <dbReference type="ARBA" id="ARBA00022448"/>
    </source>
</evidence>
<accession>A0AAD5I9J1</accession>
<comment type="caution">
    <text evidence="16">The sequence shown here is derived from an EMBL/GenBank/DDBJ whole genome shotgun (WGS) entry which is preliminary data.</text>
</comment>
<keyword evidence="11 14" id="KW-0472">Membrane</keyword>
<keyword evidence="10 14" id="KW-1133">Transmembrane helix</keyword>